<sequence length="67" mass="8100">MKQWLLCQVLLFASPCVRRGQRQRHLPSKSGRGFQITSEAFECWVSVFLCFMFVYSEKWRRFSVRHI</sequence>
<evidence type="ECO:0000313" key="1">
    <source>
        <dbReference type="Ensembl" id="ENSCSEP00000004433.1"/>
    </source>
</evidence>
<reference evidence="1" key="2">
    <citation type="submission" date="2025-08" db="UniProtKB">
        <authorList>
            <consortium name="Ensembl"/>
        </authorList>
    </citation>
    <scope>IDENTIFICATION</scope>
</reference>
<reference evidence="1 2" key="1">
    <citation type="journal article" date="2014" name="Nat. Genet.">
        <title>Whole-genome sequence of a flatfish provides insights into ZW sex chromosome evolution and adaptation to a benthic lifestyle.</title>
        <authorList>
            <person name="Chen S."/>
            <person name="Zhang G."/>
            <person name="Shao C."/>
            <person name="Huang Q."/>
            <person name="Liu G."/>
            <person name="Zhang P."/>
            <person name="Song W."/>
            <person name="An N."/>
            <person name="Chalopin D."/>
            <person name="Volff J.N."/>
            <person name="Hong Y."/>
            <person name="Li Q."/>
            <person name="Sha Z."/>
            <person name="Zhou H."/>
            <person name="Xie M."/>
            <person name="Yu Q."/>
            <person name="Liu Y."/>
            <person name="Xiang H."/>
            <person name="Wang N."/>
            <person name="Wu K."/>
            <person name="Yang C."/>
            <person name="Zhou Q."/>
            <person name="Liao X."/>
            <person name="Yang L."/>
            <person name="Hu Q."/>
            <person name="Zhang J."/>
            <person name="Meng L."/>
            <person name="Jin L."/>
            <person name="Tian Y."/>
            <person name="Lian J."/>
            <person name="Yang J."/>
            <person name="Miao G."/>
            <person name="Liu S."/>
            <person name="Liang Z."/>
            <person name="Yan F."/>
            <person name="Li Y."/>
            <person name="Sun B."/>
            <person name="Zhang H."/>
            <person name="Zhang J."/>
            <person name="Zhu Y."/>
            <person name="Du M."/>
            <person name="Zhao Y."/>
            <person name="Schartl M."/>
            <person name="Tang Q."/>
            <person name="Wang J."/>
        </authorList>
    </citation>
    <scope>NUCLEOTIDE SEQUENCE</scope>
</reference>
<dbReference type="Ensembl" id="ENSCSET00000004489.1">
    <property type="protein sequence ID" value="ENSCSEP00000004433.1"/>
    <property type="gene ID" value="ENSCSEG00000002878.1"/>
</dbReference>
<protein>
    <submittedName>
        <fullName evidence="1">Uncharacterized protein</fullName>
    </submittedName>
</protein>
<proteinExistence type="predicted"/>
<organism evidence="1 2">
    <name type="scientific">Cynoglossus semilaevis</name>
    <name type="common">Tongue sole</name>
    <dbReference type="NCBI Taxonomy" id="244447"/>
    <lineage>
        <taxon>Eukaryota</taxon>
        <taxon>Metazoa</taxon>
        <taxon>Chordata</taxon>
        <taxon>Craniata</taxon>
        <taxon>Vertebrata</taxon>
        <taxon>Euteleostomi</taxon>
        <taxon>Actinopterygii</taxon>
        <taxon>Neopterygii</taxon>
        <taxon>Teleostei</taxon>
        <taxon>Neoteleostei</taxon>
        <taxon>Acanthomorphata</taxon>
        <taxon>Carangaria</taxon>
        <taxon>Pleuronectiformes</taxon>
        <taxon>Pleuronectoidei</taxon>
        <taxon>Cynoglossidae</taxon>
        <taxon>Cynoglossinae</taxon>
        <taxon>Cynoglossus</taxon>
    </lineage>
</organism>
<dbReference type="Proteomes" id="UP000265120">
    <property type="component" value="Chromosome 9"/>
</dbReference>
<accession>A0A3P8UMK9</accession>
<keyword evidence="2" id="KW-1185">Reference proteome</keyword>
<evidence type="ECO:0000313" key="2">
    <source>
        <dbReference type="Proteomes" id="UP000265120"/>
    </source>
</evidence>
<dbReference type="AlphaFoldDB" id="A0A3P8UMK9"/>
<name>A0A3P8UMK9_CYNSE</name>
<dbReference type="InParanoid" id="A0A3P8UMK9"/>
<reference evidence="1" key="3">
    <citation type="submission" date="2025-09" db="UniProtKB">
        <authorList>
            <consortium name="Ensembl"/>
        </authorList>
    </citation>
    <scope>IDENTIFICATION</scope>
</reference>